<evidence type="ECO:0000313" key="2">
    <source>
        <dbReference type="EMBL" id="RIX31978.1"/>
    </source>
</evidence>
<dbReference type="Proteomes" id="UP000285023">
    <property type="component" value="Unassembled WGS sequence"/>
</dbReference>
<gene>
    <name evidence="2" type="ORF">D3M59_03040</name>
</gene>
<dbReference type="OrthoDB" id="2974133at2"/>
<sequence>MNESETAIALSVQLLISGGLMLALTLTHSLGLIGVSKLLHLEPEVLKRRSLDMRAMITMSTLGTLLFVLHFLEILLFAIFYVVVGAVDRFESAIFYSAAAYSTLGLSFGSFPEEWRLIGAFEGLIGFILIGWSTAFMVGTMNRLRE</sequence>
<keyword evidence="2" id="KW-0813">Transport</keyword>
<dbReference type="GO" id="GO:0034220">
    <property type="term" value="P:monoatomic ion transmembrane transport"/>
    <property type="evidence" value="ECO:0007669"/>
    <property type="project" value="UniProtKB-KW"/>
</dbReference>
<feature type="transmembrane region" description="Helical" evidence="1">
    <location>
        <begin position="93"/>
        <end position="111"/>
    </location>
</feature>
<evidence type="ECO:0000256" key="1">
    <source>
        <dbReference type="SAM" id="Phobius"/>
    </source>
</evidence>
<name>A0A418Q1Y6_9SPHN</name>
<organism evidence="2 3">
    <name type="scientific">Sphingomonas edaphi</name>
    <dbReference type="NCBI Taxonomy" id="2315689"/>
    <lineage>
        <taxon>Bacteria</taxon>
        <taxon>Pseudomonadati</taxon>
        <taxon>Pseudomonadota</taxon>
        <taxon>Alphaproteobacteria</taxon>
        <taxon>Sphingomonadales</taxon>
        <taxon>Sphingomonadaceae</taxon>
        <taxon>Sphingomonas</taxon>
    </lineage>
</organism>
<evidence type="ECO:0000313" key="3">
    <source>
        <dbReference type="Proteomes" id="UP000285023"/>
    </source>
</evidence>
<keyword evidence="2" id="KW-0406">Ion transport</keyword>
<dbReference type="AlphaFoldDB" id="A0A418Q1Y6"/>
<protein>
    <submittedName>
        <fullName evidence="2">Two pore domain potassium channel family protein</fullName>
    </submittedName>
</protein>
<proteinExistence type="predicted"/>
<dbReference type="EMBL" id="QXTF01000001">
    <property type="protein sequence ID" value="RIX31978.1"/>
    <property type="molecule type" value="Genomic_DNA"/>
</dbReference>
<comment type="caution">
    <text evidence="2">The sequence shown here is derived from an EMBL/GenBank/DDBJ whole genome shotgun (WGS) entry which is preliminary data.</text>
</comment>
<feature type="transmembrane region" description="Helical" evidence="1">
    <location>
        <begin position="117"/>
        <end position="138"/>
    </location>
</feature>
<dbReference type="RefSeq" id="WP_119531468.1">
    <property type="nucleotide sequence ID" value="NZ_QXTF01000001.1"/>
</dbReference>
<keyword evidence="1" id="KW-0472">Membrane</keyword>
<keyword evidence="1" id="KW-0812">Transmembrane</keyword>
<reference evidence="2 3" key="1">
    <citation type="submission" date="2018-09" db="EMBL/GenBank/DDBJ databases">
        <title>Sphingomonas sp. DAC4.</title>
        <authorList>
            <person name="Seo T."/>
        </authorList>
    </citation>
    <scope>NUCLEOTIDE SEQUENCE [LARGE SCALE GENOMIC DNA]</scope>
    <source>
        <strain evidence="2 3">DAC4</strain>
    </source>
</reference>
<keyword evidence="2" id="KW-0407">Ion channel</keyword>
<keyword evidence="1" id="KW-1133">Transmembrane helix</keyword>
<keyword evidence="3" id="KW-1185">Reference proteome</keyword>
<accession>A0A418Q1Y6</accession>
<feature type="transmembrane region" description="Helical" evidence="1">
    <location>
        <begin position="12"/>
        <end position="35"/>
    </location>
</feature>
<feature type="transmembrane region" description="Helical" evidence="1">
    <location>
        <begin position="55"/>
        <end position="81"/>
    </location>
</feature>